<feature type="domain" description="TRAP C4-dicarboxylate transport system permease DctM subunit" evidence="2">
    <location>
        <begin position="132"/>
        <end position="578"/>
    </location>
</feature>
<feature type="transmembrane region" description="Helical" evidence="1">
    <location>
        <begin position="381"/>
        <end position="397"/>
    </location>
</feature>
<name>A0ABS4SBX8_9BACI</name>
<feature type="transmembrane region" description="Helical" evidence="1">
    <location>
        <begin position="201"/>
        <end position="222"/>
    </location>
</feature>
<proteinExistence type="predicted"/>
<comment type="caution">
    <text evidence="3">The sequence shown here is derived from an EMBL/GenBank/DDBJ whole genome shotgun (WGS) entry which is preliminary data.</text>
</comment>
<feature type="transmembrane region" description="Helical" evidence="1">
    <location>
        <begin position="319"/>
        <end position="336"/>
    </location>
</feature>
<reference evidence="3 4" key="1">
    <citation type="submission" date="2021-03" db="EMBL/GenBank/DDBJ databases">
        <title>Genomic Encyclopedia of Type Strains, Phase IV (KMG-IV): sequencing the most valuable type-strain genomes for metagenomic binning, comparative biology and taxonomic classification.</title>
        <authorList>
            <person name="Goeker M."/>
        </authorList>
    </citation>
    <scope>NUCLEOTIDE SEQUENCE [LARGE SCALE GENOMIC DNA]</scope>
    <source>
        <strain evidence="3 4">DSM 25790</strain>
    </source>
</reference>
<feature type="transmembrane region" description="Helical" evidence="1">
    <location>
        <begin position="32"/>
        <end position="51"/>
    </location>
</feature>
<gene>
    <name evidence="3" type="ORF">J2Z81_002992</name>
</gene>
<protein>
    <submittedName>
        <fullName evidence="3">TRAP transporter 4TM/12TM fusion protein</fullName>
    </submittedName>
</protein>
<keyword evidence="4" id="KW-1185">Reference proteome</keyword>
<feature type="transmembrane region" description="Helical" evidence="1">
    <location>
        <begin position="619"/>
        <end position="646"/>
    </location>
</feature>
<feature type="transmembrane region" description="Helical" evidence="1">
    <location>
        <begin position="485"/>
        <end position="503"/>
    </location>
</feature>
<feature type="transmembrane region" description="Helical" evidence="1">
    <location>
        <begin position="518"/>
        <end position="542"/>
    </location>
</feature>
<feature type="transmembrane region" description="Helical" evidence="1">
    <location>
        <begin position="456"/>
        <end position="478"/>
    </location>
</feature>
<feature type="transmembrane region" description="Helical" evidence="1">
    <location>
        <begin position="115"/>
        <end position="137"/>
    </location>
</feature>
<feature type="transmembrane region" description="Helical" evidence="1">
    <location>
        <begin position="584"/>
        <end position="607"/>
    </location>
</feature>
<dbReference type="InterPro" id="IPR010656">
    <property type="entry name" value="DctM"/>
</dbReference>
<feature type="transmembrane region" description="Helical" evidence="1">
    <location>
        <begin position="554"/>
        <end position="572"/>
    </location>
</feature>
<feature type="transmembrane region" description="Helical" evidence="1">
    <location>
        <begin position="357"/>
        <end position="375"/>
    </location>
</feature>
<keyword evidence="1" id="KW-0472">Membrane</keyword>
<dbReference type="Proteomes" id="UP001519294">
    <property type="component" value="Unassembled WGS sequence"/>
</dbReference>
<evidence type="ECO:0000313" key="3">
    <source>
        <dbReference type="EMBL" id="MBP2259004.1"/>
    </source>
</evidence>
<dbReference type="NCBIfam" id="TIGR02123">
    <property type="entry name" value="TRAP_fused"/>
    <property type="match status" value="1"/>
</dbReference>
<feature type="transmembrane region" description="Helical" evidence="1">
    <location>
        <begin position="144"/>
        <end position="161"/>
    </location>
</feature>
<dbReference type="InterPro" id="IPR011853">
    <property type="entry name" value="TRAP_DctM-Dct_fused"/>
</dbReference>
<dbReference type="RefSeq" id="WP_226371670.1">
    <property type="nucleotide sequence ID" value="NZ_JAGIKX010000046.1"/>
</dbReference>
<feature type="transmembrane region" description="Helical" evidence="1">
    <location>
        <begin position="90"/>
        <end position="109"/>
    </location>
</feature>
<feature type="transmembrane region" description="Helical" evidence="1">
    <location>
        <begin position="57"/>
        <end position="78"/>
    </location>
</feature>
<feature type="transmembrane region" description="Helical" evidence="1">
    <location>
        <begin position="409"/>
        <end position="436"/>
    </location>
</feature>
<keyword evidence="1" id="KW-0812">Transmembrane</keyword>
<evidence type="ECO:0000256" key="1">
    <source>
        <dbReference type="SAM" id="Phobius"/>
    </source>
</evidence>
<evidence type="ECO:0000259" key="2">
    <source>
        <dbReference type="Pfam" id="PF06808"/>
    </source>
</evidence>
<dbReference type="PANTHER" id="PTHR43849">
    <property type="entry name" value="BLL3936 PROTEIN"/>
    <property type="match status" value="1"/>
</dbReference>
<dbReference type="PANTHER" id="PTHR43849:SF2">
    <property type="entry name" value="BLL3936 PROTEIN"/>
    <property type="match status" value="1"/>
</dbReference>
<accession>A0ABS4SBX8</accession>
<sequence>MSESKPELTKEQQDELLQKYDAESNTRHLTGIAAKVVFITLIAFSLFQLYTGAFGQYTAYIQRTVHLGFALTLIFLLFPASKKGNKVKIAWYDIILALLAIVVCGYWPLYYETLVQQIGGIDQTQFIIGSIAILLVLEATRRAVGLPITIIAIIFMIYALYGPQMPGMLAHRGLSPEQLVNSMFFTLEGILGTPLQVSSTYIFLFLLFGAFLIQTGVGNYFNDLAISLAGKRTGGPAKVAIFSSALNGTISGSSVANTVTTGAYTIPMMKKLGYHRNFAGAVEAASSTGGQIMPPIMGAAAFLMIEFAGVGYWEIAKAATIPAILYFSGIWIMTHFEAKKLGLFGLPEDEIPSKKEVMKKIHLLIPIIAIVYLLFKGFSVERTALYGILSIIIVSLFRKDTRLTPGRLILALTSGARTALGVAAATACAGIIVGVVTKTGLGLKLGNSLVNLAGSIASSMNIQLMLTLIFTMITSIILGMGSPTTANYIITSTIALPAIIALNDQLEVAIPVLAGHMFVFYFGIVADITPPVALAAFAATGISGGAPIRTGANASRLAIAAFIIPYMFVLQPELLMIDTSLLEISMILVTAIAGMIAIGGGLIGFWYRRLHWIERTISIACGLLLIYPGGYTDLIGLGVFVALIALQLSSMRKRETDTDIKQVGS</sequence>
<dbReference type="EMBL" id="JAGIKX010000046">
    <property type="protein sequence ID" value="MBP2259004.1"/>
    <property type="molecule type" value="Genomic_DNA"/>
</dbReference>
<organism evidence="3 4">
    <name type="scientific">Virgibacillus alimentarius</name>
    <dbReference type="NCBI Taxonomy" id="698769"/>
    <lineage>
        <taxon>Bacteria</taxon>
        <taxon>Bacillati</taxon>
        <taxon>Bacillota</taxon>
        <taxon>Bacilli</taxon>
        <taxon>Bacillales</taxon>
        <taxon>Bacillaceae</taxon>
        <taxon>Virgibacillus</taxon>
    </lineage>
</organism>
<keyword evidence="1" id="KW-1133">Transmembrane helix</keyword>
<dbReference type="Pfam" id="PF06808">
    <property type="entry name" value="DctM"/>
    <property type="match status" value="1"/>
</dbReference>
<evidence type="ECO:0000313" key="4">
    <source>
        <dbReference type="Proteomes" id="UP001519294"/>
    </source>
</evidence>